<name>A0A2W0HDJ5_9BACI</name>
<dbReference type="RefSeq" id="WP_110519301.1">
    <property type="nucleotide sequence ID" value="NZ_PDOF01000001.1"/>
</dbReference>
<feature type="transmembrane region" description="Helical" evidence="1">
    <location>
        <begin position="7"/>
        <end position="25"/>
    </location>
</feature>
<feature type="transmembrane region" description="Helical" evidence="1">
    <location>
        <begin position="63"/>
        <end position="84"/>
    </location>
</feature>
<comment type="caution">
    <text evidence="2">The sequence shown here is derived from an EMBL/GenBank/DDBJ whole genome shotgun (WGS) entry which is preliminary data.</text>
</comment>
<reference evidence="2 3" key="1">
    <citation type="submission" date="2017-10" db="EMBL/GenBank/DDBJ databases">
        <title>Bacillus sp. nov., a halophilic bacterium isolated from a Yangshapao Lake.</title>
        <authorList>
            <person name="Wang H."/>
        </authorList>
    </citation>
    <scope>NUCLEOTIDE SEQUENCE [LARGE SCALE GENOMIC DNA]</scope>
    <source>
        <strain evidence="2 3">YSP-3</strain>
    </source>
</reference>
<sequence>MRYSHWAAAACLGLVVMIYAITFTIPQVSTPFTDVPLWLINLVLSPIGMIFSSITLNRCMKRGLPLMIGNLVSFPGIIIFLVAVTESVMKGLL</sequence>
<keyword evidence="1" id="KW-0472">Membrane</keyword>
<proteinExistence type="predicted"/>
<organism evidence="2 3">
    <name type="scientific">Alteribacter lacisalsi</name>
    <dbReference type="NCBI Taxonomy" id="2045244"/>
    <lineage>
        <taxon>Bacteria</taxon>
        <taxon>Bacillati</taxon>
        <taxon>Bacillota</taxon>
        <taxon>Bacilli</taxon>
        <taxon>Bacillales</taxon>
        <taxon>Bacillaceae</taxon>
        <taxon>Alteribacter</taxon>
    </lineage>
</organism>
<keyword evidence="3" id="KW-1185">Reference proteome</keyword>
<dbReference type="EMBL" id="PDOF01000001">
    <property type="protein sequence ID" value="PYZ98966.1"/>
    <property type="molecule type" value="Genomic_DNA"/>
</dbReference>
<dbReference type="AlphaFoldDB" id="A0A2W0HDJ5"/>
<feature type="transmembrane region" description="Helical" evidence="1">
    <location>
        <begin position="37"/>
        <end position="56"/>
    </location>
</feature>
<keyword evidence="1" id="KW-0812">Transmembrane</keyword>
<keyword evidence="1" id="KW-1133">Transmembrane helix</keyword>
<evidence type="ECO:0000313" key="2">
    <source>
        <dbReference type="EMBL" id="PYZ98966.1"/>
    </source>
</evidence>
<evidence type="ECO:0000313" key="3">
    <source>
        <dbReference type="Proteomes" id="UP000248066"/>
    </source>
</evidence>
<evidence type="ECO:0000256" key="1">
    <source>
        <dbReference type="SAM" id="Phobius"/>
    </source>
</evidence>
<gene>
    <name evidence="2" type="ORF">CR205_10470</name>
</gene>
<protein>
    <submittedName>
        <fullName evidence="2">Uncharacterized protein</fullName>
    </submittedName>
</protein>
<accession>A0A2W0HDJ5</accession>
<dbReference type="Proteomes" id="UP000248066">
    <property type="component" value="Unassembled WGS sequence"/>
</dbReference>
<dbReference type="OrthoDB" id="9873389at2"/>